<accession>A0ABU2JXY0</accession>
<evidence type="ECO:0000313" key="1">
    <source>
        <dbReference type="EMBL" id="MDT0269807.1"/>
    </source>
</evidence>
<evidence type="ECO:0000313" key="2">
    <source>
        <dbReference type="Proteomes" id="UP001183410"/>
    </source>
</evidence>
<gene>
    <name evidence="1" type="ORF">RM844_26330</name>
</gene>
<keyword evidence="2" id="KW-1185">Reference proteome</keyword>
<protein>
    <recommendedName>
        <fullName evidence="3">Apea-like HEPN domain-containing protein</fullName>
    </recommendedName>
</protein>
<sequence>MPRVAIERGIVDALINEVLEELGDFVLLPPAEPGLLETTAAPVPVAAWSGLAPLLDYDDGLSGFGLPTGGGVADFKGPTPALPAGARTALLERLAKELPPTAGASPTGWRAGDAVGSTLGRLIDGAEGRPETRPIVIRAWYEPDPTAPIELLQRLVAMIKEAGLTPDRRPRGLVIACPEDLPPDLPDRMAREDIAAHWWWGVLGHLDTATVVATARPPVESTADQHLLLETVTQATVTEVCGPFLDVAAELATVWDGVPETLPDSLSRVVRSPPSTESTVLEGRRGLGRRPHETLIPEWNTGLVDGWAGRVRQHPALELCSSHVLLTRTWLAQNHALLPLLDNAREAFTSLVRERARVPLTVLTERYGPRAKAPGESRTDTLASMEIGALWGAHLHGDIALRRTERERLHTLWTARNRLAHRTPLSGSDLRRLAAVLSG</sequence>
<dbReference type="RefSeq" id="WP_311669890.1">
    <property type="nucleotide sequence ID" value="NZ_JAVREO010000020.1"/>
</dbReference>
<dbReference type="EMBL" id="JAVREO010000020">
    <property type="protein sequence ID" value="MDT0269807.1"/>
    <property type="molecule type" value="Genomic_DNA"/>
</dbReference>
<reference evidence="2" key="1">
    <citation type="submission" date="2023-07" db="EMBL/GenBank/DDBJ databases">
        <title>30 novel species of actinomycetes from the DSMZ collection.</title>
        <authorList>
            <person name="Nouioui I."/>
        </authorList>
    </citation>
    <scope>NUCLEOTIDE SEQUENCE [LARGE SCALE GENOMIC DNA]</scope>
    <source>
        <strain evidence="2">DSM 44915</strain>
    </source>
</reference>
<proteinExistence type="predicted"/>
<comment type="caution">
    <text evidence="1">The sequence shown here is derived from an EMBL/GenBank/DDBJ whole genome shotgun (WGS) entry which is preliminary data.</text>
</comment>
<name>A0ABU2JXY0_9ACTN</name>
<evidence type="ECO:0008006" key="3">
    <source>
        <dbReference type="Google" id="ProtNLM"/>
    </source>
</evidence>
<dbReference type="Proteomes" id="UP001183410">
    <property type="component" value="Unassembled WGS sequence"/>
</dbReference>
<organism evidence="1 2">
    <name type="scientific">Streptomyces chisholmiae</name>
    <dbReference type="NCBI Taxonomy" id="3075540"/>
    <lineage>
        <taxon>Bacteria</taxon>
        <taxon>Bacillati</taxon>
        <taxon>Actinomycetota</taxon>
        <taxon>Actinomycetes</taxon>
        <taxon>Kitasatosporales</taxon>
        <taxon>Streptomycetaceae</taxon>
        <taxon>Streptomyces</taxon>
    </lineage>
</organism>